<dbReference type="GO" id="GO:0003677">
    <property type="term" value="F:DNA binding"/>
    <property type="evidence" value="ECO:0007669"/>
    <property type="project" value="UniProtKB-KW"/>
</dbReference>
<organism evidence="6">
    <name type="scientific">marine metagenome</name>
    <dbReference type="NCBI Taxonomy" id="408172"/>
    <lineage>
        <taxon>unclassified sequences</taxon>
        <taxon>metagenomes</taxon>
        <taxon>ecological metagenomes</taxon>
    </lineage>
</organism>
<gene>
    <name evidence="6" type="ORF">METZ01_LOCUS248467</name>
</gene>
<evidence type="ECO:0000313" key="6">
    <source>
        <dbReference type="EMBL" id="SVB95613.1"/>
    </source>
</evidence>
<keyword evidence="3" id="KW-0269">Exonuclease</keyword>
<evidence type="ECO:0000259" key="5">
    <source>
        <dbReference type="SMART" id="SM00475"/>
    </source>
</evidence>
<dbReference type="PANTHER" id="PTHR42646:SF2">
    <property type="entry name" value="5'-3' EXONUCLEASE FAMILY PROTEIN"/>
    <property type="match status" value="1"/>
</dbReference>
<evidence type="ECO:0000256" key="4">
    <source>
        <dbReference type="ARBA" id="ARBA00023125"/>
    </source>
</evidence>
<keyword evidence="1" id="KW-0540">Nuclease</keyword>
<dbReference type="GO" id="GO:0008409">
    <property type="term" value="F:5'-3' exonuclease activity"/>
    <property type="evidence" value="ECO:0007669"/>
    <property type="project" value="InterPro"/>
</dbReference>
<feature type="domain" description="5'-3' exonuclease" evidence="5">
    <location>
        <begin position="9"/>
        <end position="270"/>
    </location>
</feature>
<dbReference type="Pfam" id="PF01367">
    <property type="entry name" value="5_3_exonuc"/>
    <property type="match status" value="1"/>
</dbReference>
<evidence type="ECO:0000256" key="2">
    <source>
        <dbReference type="ARBA" id="ARBA00022801"/>
    </source>
</evidence>
<dbReference type="FunFam" id="1.10.150.20:FF:000003">
    <property type="entry name" value="DNA polymerase I"/>
    <property type="match status" value="1"/>
</dbReference>
<dbReference type="SUPFAM" id="SSF47807">
    <property type="entry name" value="5' to 3' exonuclease, C-terminal subdomain"/>
    <property type="match status" value="1"/>
</dbReference>
<dbReference type="InterPro" id="IPR008918">
    <property type="entry name" value="HhH2"/>
</dbReference>
<dbReference type="AlphaFoldDB" id="A0A382I9P8"/>
<dbReference type="InterPro" id="IPR038969">
    <property type="entry name" value="FEN"/>
</dbReference>
<dbReference type="CDD" id="cd09898">
    <property type="entry name" value="H3TH_53EXO"/>
    <property type="match status" value="1"/>
</dbReference>
<dbReference type="SUPFAM" id="SSF88723">
    <property type="entry name" value="PIN domain-like"/>
    <property type="match status" value="1"/>
</dbReference>
<dbReference type="GO" id="GO:0017108">
    <property type="term" value="F:5'-flap endonuclease activity"/>
    <property type="evidence" value="ECO:0007669"/>
    <property type="project" value="InterPro"/>
</dbReference>
<proteinExistence type="predicted"/>
<dbReference type="Pfam" id="PF02739">
    <property type="entry name" value="5_3_exonuc_N"/>
    <property type="match status" value="1"/>
</dbReference>
<keyword evidence="4" id="KW-0238">DNA-binding</keyword>
<dbReference type="Gene3D" id="1.10.150.20">
    <property type="entry name" value="5' to 3' exonuclease, C-terminal subdomain"/>
    <property type="match status" value="1"/>
</dbReference>
<dbReference type="EMBL" id="UINC01065686">
    <property type="protein sequence ID" value="SVB95613.1"/>
    <property type="molecule type" value="Genomic_DNA"/>
</dbReference>
<dbReference type="InterPro" id="IPR036279">
    <property type="entry name" value="5-3_exonuclease_C_sf"/>
</dbReference>
<sequence length="306" mass="35002">MHQAESKRKRLFLLDGYATLYRSHFALIRNPLITSYGLPTSALFGFTNQILKLLRKEKPDYLAAIFDTKEKTFRHKRYPEYKATREKMPEELVTQLPHLWNLLNAMQIITLSKPGFEADDIIGTLAREGSKDGMDVFIVSGDKDFMQLVNDHVFLYTPGGRFMDTRIYDSKGVEEKWGVPPEKMIDFLGLMGDSSDNIPGVRGVGEKSAKKLIIEFGSLENALENAEKNTNKRVRNGLMECKEDALLSKELVTIDTNVELNCGISELIRNDFDLSTLRNLFQEFEFFGLVKQLDEMKADLQTKEKI</sequence>
<name>A0A382I9P8_9ZZZZ</name>
<dbReference type="InterPro" id="IPR029060">
    <property type="entry name" value="PIN-like_dom_sf"/>
</dbReference>
<dbReference type="InterPro" id="IPR002421">
    <property type="entry name" value="5-3_exonuclease"/>
</dbReference>
<dbReference type="InterPro" id="IPR020045">
    <property type="entry name" value="DNA_polI_H3TH"/>
</dbReference>
<evidence type="ECO:0000256" key="1">
    <source>
        <dbReference type="ARBA" id="ARBA00022722"/>
    </source>
</evidence>
<dbReference type="SMART" id="SM00279">
    <property type="entry name" value="HhH2"/>
    <property type="match status" value="1"/>
</dbReference>
<accession>A0A382I9P8</accession>
<dbReference type="Gene3D" id="3.40.50.1010">
    <property type="entry name" value="5'-nuclease"/>
    <property type="match status" value="1"/>
</dbReference>
<feature type="non-terminal residue" evidence="6">
    <location>
        <position position="306"/>
    </location>
</feature>
<keyword evidence="2" id="KW-0378">Hydrolase</keyword>
<protein>
    <recommendedName>
        <fullName evidence="5">5'-3' exonuclease domain-containing protein</fullName>
    </recommendedName>
</protein>
<dbReference type="GO" id="GO:0033567">
    <property type="term" value="P:DNA replication, Okazaki fragment processing"/>
    <property type="evidence" value="ECO:0007669"/>
    <property type="project" value="InterPro"/>
</dbReference>
<dbReference type="PANTHER" id="PTHR42646">
    <property type="entry name" value="FLAP ENDONUCLEASE XNI"/>
    <property type="match status" value="1"/>
</dbReference>
<dbReference type="FunFam" id="3.40.50.1010:FF:000001">
    <property type="entry name" value="DNA polymerase I"/>
    <property type="match status" value="1"/>
</dbReference>
<dbReference type="SMART" id="SM00475">
    <property type="entry name" value="53EXOc"/>
    <property type="match status" value="1"/>
</dbReference>
<dbReference type="CDD" id="cd09859">
    <property type="entry name" value="PIN_53EXO"/>
    <property type="match status" value="1"/>
</dbReference>
<dbReference type="InterPro" id="IPR020046">
    <property type="entry name" value="5-3_exonucl_a-hlix_arch_N"/>
</dbReference>
<evidence type="ECO:0000256" key="3">
    <source>
        <dbReference type="ARBA" id="ARBA00022839"/>
    </source>
</evidence>
<reference evidence="6" key="1">
    <citation type="submission" date="2018-05" db="EMBL/GenBank/DDBJ databases">
        <authorList>
            <person name="Lanie J.A."/>
            <person name="Ng W.-L."/>
            <person name="Kazmierczak K.M."/>
            <person name="Andrzejewski T.M."/>
            <person name="Davidsen T.M."/>
            <person name="Wayne K.J."/>
            <person name="Tettelin H."/>
            <person name="Glass J.I."/>
            <person name="Rusch D."/>
            <person name="Podicherti R."/>
            <person name="Tsui H.-C.T."/>
            <person name="Winkler M.E."/>
        </authorList>
    </citation>
    <scope>NUCLEOTIDE SEQUENCE</scope>
</reference>